<proteinExistence type="predicted"/>
<dbReference type="EMBL" id="VSRR010005739">
    <property type="protein sequence ID" value="MPC43233.1"/>
    <property type="molecule type" value="Genomic_DNA"/>
</dbReference>
<evidence type="ECO:0000313" key="2">
    <source>
        <dbReference type="EMBL" id="MPC43233.1"/>
    </source>
</evidence>
<gene>
    <name evidence="2" type="ORF">E2C01_036873</name>
</gene>
<sequence length="111" mass="12165">MCRRASGWRLRTKIFTSTPPFTIPTTPDRRGSVKGGHSQQRLKFAVNKAGGRTSPHYYTTTFPASQPASQPSCQCVSRHMTHAPSGTASCVVATTKIFNLRIIARGNEESK</sequence>
<evidence type="ECO:0000313" key="3">
    <source>
        <dbReference type="Proteomes" id="UP000324222"/>
    </source>
</evidence>
<organism evidence="2 3">
    <name type="scientific">Portunus trituberculatus</name>
    <name type="common">Swimming crab</name>
    <name type="synonym">Neptunus trituberculatus</name>
    <dbReference type="NCBI Taxonomy" id="210409"/>
    <lineage>
        <taxon>Eukaryota</taxon>
        <taxon>Metazoa</taxon>
        <taxon>Ecdysozoa</taxon>
        <taxon>Arthropoda</taxon>
        <taxon>Crustacea</taxon>
        <taxon>Multicrustacea</taxon>
        <taxon>Malacostraca</taxon>
        <taxon>Eumalacostraca</taxon>
        <taxon>Eucarida</taxon>
        <taxon>Decapoda</taxon>
        <taxon>Pleocyemata</taxon>
        <taxon>Brachyura</taxon>
        <taxon>Eubrachyura</taxon>
        <taxon>Portunoidea</taxon>
        <taxon>Portunidae</taxon>
        <taxon>Portuninae</taxon>
        <taxon>Portunus</taxon>
    </lineage>
</organism>
<dbReference type="Proteomes" id="UP000324222">
    <property type="component" value="Unassembled WGS sequence"/>
</dbReference>
<protein>
    <submittedName>
        <fullName evidence="2">Uncharacterized protein</fullName>
    </submittedName>
</protein>
<accession>A0A5B7FDM9</accession>
<reference evidence="2 3" key="1">
    <citation type="submission" date="2019-05" db="EMBL/GenBank/DDBJ databases">
        <title>Another draft genome of Portunus trituberculatus and its Hox gene families provides insights of decapod evolution.</title>
        <authorList>
            <person name="Jeong J.-H."/>
            <person name="Song I."/>
            <person name="Kim S."/>
            <person name="Choi T."/>
            <person name="Kim D."/>
            <person name="Ryu S."/>
            <person name="Kim W."/>
        </authorList>
    </citation>
    <scope>NUCLEOTIDE SEQUENCE [LARGE SCALE GENOMIC DNA]</scope>
    <source>
        <tissue evidence="2">Muscle</tissue>
    </source>
</reference>
<name>A0A5B7FDM9_PORTR</name>
<evidence type="ECO:0000256" key="1">
    <source>
        <dbReference type="SAM" id="MobiDB-lite"/>
    </source>
</evidence>
<keyword evidence="3" id="KW-1185">Reference proteome</keyword>
<dbReference type="AlphaFoldDB" id="A0A5B7FDM9"/>
<comment type="caution">
    <text evidence="2">The sequence shown here is derived from an EMBL/GenBank/DDBJ whole genome shotgun (WGS) entry which is preliminary data.</text>
</comment>
<feature type="region of interest" description="Disordered" evidence="1">
    <location>
        <begin position="18"/>
        <end position="39"/>
    </location>
</feature>